<dbReference type="STRING" id="1450648.CLORY_31320"/>
<evidence type="ECO:0000256" key="1">
    <source>
        <dbReference type="ARBA" id="ARBA00023015"/>
    </source>
</evidence>
<feature type="domain" description="HTH araC/xylS-type" evidence="4">
    <location>
        <begin position="28"/>
        <end position="125"/>
    </location>
</feature>
<keyword evidence="5" id="KW-0808">Transferase</keyword>
<dbReference type="InterPro" id="IPR018060">
    <property type="entry name" value="HTH_AraC"/>
</dbReference>
<sequence>MLISLNKFFSDKMMDLSITKIDRDNKIPHILDYINKNLSKKLSLDLLSSIFYINKYHLCHLFKKNTGFTVQEYVIYKRIMKAKELLSQGISAVETCDAVGFGDYSNFYRYFKKVVGKTPKEFFMQ</sequence>
<reference evidence="5 6" key="1">
    <citation type="submission" date="2017-03" db="EMBL/GenBank/DDBJ databases">
        <title>Genome sequence of Clostridium oryzae DSM 28571.</title>
        <authorList>
            <person name="Poehlein A."/>
            <person name="Daniel R."/>
        </authorList>
    </citation>
    <scope>NUCLEOTIDE SEQUENCE [LARGE SCALE GENOMIC DNA]</scope>
    <source>
        <strain evidence="5 6">DSM 28571</strain>
    </source>
</reference>
<organism evidence="5 6">
    <name type="scientific">Clostridium oryzae</name>
    <dbReference type="NCBI Taxonomy" id="1450648"/>
    <lineage>
        <taxon>Bacteria</taxon>
        <taxon>Bacillati</taxon>
        <taxon>Bacillota</taxon>
        <taxon>Clostridia</taxon>
        <taxon>Eubacteriales</taxon>
        <taxon>Clostridiaceae</taxon>
        <taxon>Clostridium</taxon>
    </lineage>
</organism>
<protein>
    <submittedName>
        <fullName evidence="5">Bifunctional transcriptional activator/DNA repair enzyme AdaA</fullName>
        <ecNumber evidence="5">2.1.1.-</ecNumber>
    </submittedName>
</protein>
<dbReference type="InterPro" id="IPR009057">
    <property type="entry name" value="Homeodomain-like_sf"/>
</dbReference>
<dbReference type="GO" id="GO:0008168">
    <property type="term" value="F:methyltransferase activity"/>
    <property type="evidence" value="ECO:0007669"/>
    <property type="project" value="UniProtKB-KW"/>
</dbReference>
<name>A0A1V4IJV9_9CLOT</name>
<gene>
    <name evidence="5" type="primary">adaA_4</name>
    <name evidence="5" type="ORF">CLORY_31320</name>
</gene>
<dbReference type="Gene3D" id="1.10.10.60">
    <property type="entry name" value="Homeodomain-like"/>
    <property type="match status" value="2"/>
</dbReference>
<accession>A0A1V4IJV9</accession>
<dbReference type="GO" id="GO:0032259">
    <property type="term" value="P:methylation"/>
    <property type="evidence" value="ECO:0007669"/>
    <property type="project" value="UniProtKB-KW"/>
</dbReference>
<dbReference type="GO" id="GO:0003700">
    <property type="term" value="F:DNA-binding transcription factor activity"/>
    <property type="evidence" value="ECO:0007669"/>
    <property type="project" value="InterPro"/>
</dbReference>
<keyword evidence="3" id="KW-0804">Transcription</keyword>
<keyword evidence="1" id="KW-0805">Transcription regulation</keyword>
<evidence type="ECO:0000256" key="2">
    <source>
        <dbReference type="ARBA" id="ARBA00023125"/>
    </source>
</evidence>
<dbReference type="PANTHER" id="PTHR43280">
    <property type="entry name" value="ARAC-FAMILY TRANSCRIPTIONAL REGULATOR"/>
    <property type="match status" value="1"/>
</dbReference>
<keyword evidence="2" id="KW-0238">DNA-binding</keyword>
<dbReference type="EMBL" id="MZGV01000039">
    <property type="protein sequence ID" value="OPJ59787.1"/>
    <property type="molecule type" value="Genomic_DNA"/>
</dbReference>
<dbReference type="Proteomes" id="UP000190080">
    <property type="component" value="Unassembled WGS sequence"/>
</dbReference>
<comment type="caution">
    <text evidence="5">The sequence shown here is derived from an EMBL/GenBank/DDBJ whole genome shotgun (WGS) entry which is preliminary data.</text>
</comment>
<dbReference type="PANTHER" id="PTHR43280:SF34">
    <property type="entry name" value="ARAC-FAMILY TRANSCRIPTIONAL REGULATOR"/>
    <property type="match status" value="1"/>
</dbReference>
<dbReference type="Pfam" id="PF12833">
    <property type="entry name" value="HTH_18"/>
    <property type="match status" value="1"/>
</dbReference>
<dbReference type="AlphaFoldDB" id="A0A1V4IJV9"/>
<keyword evidence="5" id="KW-0489">Methyltransferase</keyword>
<evidence type="ECO:0000256" key="3">
    <source>
        <dbReference type="ARBA" id="ARBA00023163"/>
    </source>
</evidence>
<proteinExistence type="predicted"/>
<dbReference type="SUPFAM" id="SSF46689">
    <property type="entry name" value="Homeodomain-like"/>
    <property type="match status" value="2"/>
</dbReference>
<dbReference type="PROSITE" id="PS01124">
    <property type="entry name" value="HTH_ARAC_FAMILY_2"/>
    <property type="match status" value="1"/>
</dbReference>
<evidence type="ECO:0000259" key="4">
    <source>
        <dbReference type="PROSITE" id="PS01124"/>
    </source>
</evidence>
<evidence type="ECO:0000313" key="5">
    <source>
        <dbReference type="EMBL" id="OPJ59787.1"/>
    </source>
</evidence>
<evidence type="ECO:0000313" key="6">
    <source>
        <dbReference type="Proteomes" id="UP000190080"/>
    </source>
</evidence>
<dbReference type="SMART" id="SM00342">
    <property type="entry name" value="HTH_ARAC"/>
    <property type="match status" value="1"/>
</dbReference>
<dbReference type="GO" id="GO:0043565">
    <property type="term" value="F:sequence-specific DNA binding"/>
    <property type="evidence" value="ECO:0007669"/>
    <property type="project" value="InterPro"/>
</dbReference>
<dbReference type="EC" id="2.1.1.-" evidence="5"/>
<keyword evidence="6" id="KW-1185">Reference proteome</keyword>